<evidence type="ECO:0000256" key="3">
    <source>
        <dbReference type="ARBA" id="ARBA00022448"/>
    </source>
</evidence>
<dbReference type="GO" id="GO:0015204">
    <property type="term" value="F:urea transmembrane transporter activity"/>
    <property type="evidence" value="ECO:0007669"/>
    <property type="project" value="InterPro"/>
</dbReference>
<evidence type="ECO:0000256" key="1">
    <source>
        <dbReference type="ARBA" id="ARBA00004141"/>
    </source>
</evidence>
<evidence type="ECO:0000256" key="6">
    <source>
        <dbReference type="ARBA" id="ARBA00023136"/>
    </source>
</evidence>
<protein>
    <recommendedName>
        <fullName evidence="11">Sodium:solute symporter</fullName>
    </recommendedName>
</protein>
<keyword evidence="5 8" id="KW-1133">Transmembrane helix</keyword>
<evidence type="ECO:0000313" key="10">
    <source>
        <dbReference type="Proteomes" id="UP000228510"/>
    </source>
</evidence>
<evidence type="ECO:0000256" key="5">
    <source>
        <dbReference type="ARBA" id="ARBA00022989"/>
    </source>
</evidence>
<feature type="transmembrane region" description="Helical" evidence="8">
    <location>
        <begin position="83"/>
        <end position="111"/>
    </location>
</feature>
<gene>
    <name evidence="9" type="ORF">COU01_04505</name>
</gene>
<dbReference type="PANTHER" id="PTHR46154:SF4">
    <property type="entry name" value="UREA ACTIVE TRANSPORTER"/>
    <property type="match status" value="1"/>
</dbReference>
<proteinExistence type="inferred from homology"/>
<dbReference type="Proteomes" id="UP000228510">
    <property type="component" value="Unassembled WGS sequence"/>
</dbReference>
<dbReference type="InterPro" id="IPR001734">
    <property type="entry name" value="Na/solute_symporter"/>
</dbReference>
<comment type="subcellular location">
    <subcellularLocation>
        <location evidence="1">Membrane</location>
        <topology evidence="1">Multi-pass membrane protein</topology>
    </subcellularLocation>
</comment>
<evidence type="ECO:0000256" key="8">
    <source>
        <dbReference type="SAM" id="Phobius"/>
    </source>
</evidence>
<dbReference type="EMBL" id="PFAT01000058">
    <property type="protein sequence ID" value="PIR91935.1"/>
    <property type="molecule type" value="Genomic_DNA"/>
</dbReference>
<dbReference type="InterPro" id="IPR038377">
    <property type="entry name" value="Na/Glc_symporter_sf"/>
</dbReference>
<comment type="similarity">
    <text evidence="2 7">Belongs to the sodium:solute symporter (SSF) (TC 2.A.21) family.</text>
</comment>
<name>A0A2H0UYN8_9BACT</name>
<keyword evidence="4 8" id="KW-0812">Transmembrane</keyword>
<evidence type="ECO:0008006" key="11">
    <source>
        <dbReference type="Google" id="ProtNLM"/>
    </source>
</evidence>
<feature type="transmembrane region" description="Helical" evidence="8">
    <location>
        <begin position="156"/>
        <end position="177"/>
    </location>
</feature>
<keyword evidence="6 8" id="KW-0472">Membrane</keyword>
<accession>A0A2H0UYN8</accession>
<feature type="transmembrane region" description="Helical" evidence="8">
    <location>
        <begin position="33"/>
        <end position="55"/>
    </location>
</feature>
<dbReference type="InterPro" id="IPR031155">
    <property type="entry name" value="DUR"/>
</dbReference>
<dbReference type="PANTHER" id="PTHR46154">
    <property type="match status" value="1"/>
</dbReference>
<dbReference type="Pfam" id="PF00474">
    <property type="entry name" value="SSF"/>
    <property type="match status" value="1"/>
</dbReference>
<evidence type="ECO:0000256" key="7">
    <source>
        <dbReference type="RuleBase" id="RU362091"/>
    </source>
</evidence>
<dbReference type="GO" id="GO:0005886">
    <property type="term" value="C:plasma membrane"/>
    <property type="evidence" value="ECO:0007669"/>
    <property type="project" value="TreeGrafter"/>
</dbReference>
<dbReference type="AlphaFoldDB" id="A0A2H0UYN8"/>
<feature type="transmembrane region" description="Helical" evidence="8">
    <location>
        <begin position="184"/>
        <end position="206"/>
    </location>
</feature>
<dbReference type="PROSITE" id="PS50283">
    <property type="entry name" value="NA_SOLUT_SYMP_3"/>
    <property type="match status" value="1"/>
</dbReference>
<dbReference type="Gene3D" id="1.20.1730.10">
    <property type="entry name" value="Sodium/glucose cotransporter"/>
    <property type="match status" value="1"/>
</dbReference>
<evidence type="ECO:0000313" key="9">
    <source>
        <dbReference type="EMBL" id="PIR91935.1"/>
    </source>
</evidence>
<feature type="transmembrane region" description="Helical" evidence="8">
    <location>
        <begin position="132"/>
        <end position="150"/>
    </location>
</feature>
<comment type="caution">
    <text evidence="9">The sequence shown here is derived from an EMBL/GenBank/DDBJ whole genome shotgun (WGS) entry which is preliminary data.</text>
</comment>
<evidence type="ECO:0000256" key="2">
    <source>
        <dbReference type="ARBA" id="ARBA00006434"/>
    </source>
</evidence>
<organism evidence="9 10">
    <name type="scientific">Candidatus Falkowbacteria bacterium CG10_big_fil_rev_8_21_14_0_10_44_15</name>
    <dbReference type="NCBI Taxonomy" id="1974569"/>
    <lineage>
        <taxon>Bacteria</taxon>
        <taxon>Candidatus Falkowiibacteriota</taxon>
    </lineage>
</organism>
<feature type="transmembrane region" description="Helical" evidence="8">
    <location>
        <begin position="212"/>
        <end position="234"/>
    </location>
</feature>
<keyword evidence="3" id="KW-0813">Transport</keyword>
<evidence type="ECO:0000256" key="4">
    <source>
        <dbReference type="ARBA" id="ARBA00022692"/>
    </source>
</evidence>
<sequence>MATTFGLISGPIGDQMFFQRGFAVKYKHIVKTFVIGGLLFGLVPITLSFLGFVAANPQFASVIEVADPQMVGPLTIGYFLPKAALVLFVFMAFAGLSSTLDSAYCAISSLGTMDIYKKYFNRKADDKKLLSVSRKFMLSMAVIGTGIALMQPQLLWVFLIYGAMASAAFFPTILSLFWSRLNSIGAFCAITFSLLIGLPISIYANITGNVNLIVLSAVSSVGIGLIICLISGFMNKKSVYDFKNNEAKVFVGVE</sequence>
<reference evidence="10" key="1">
    <citation type="submission" date="2017-09" db="EMBL/GenBank/DDBJ databases">
        <title>Depth-based differentiation of microbial function through sediment-hosted aquifers and enrichment of novel symbionts in the deep terrestrial subsurface.</title>
        <authorList>
            <person name="Probst A.J."/>
            <person name="Ladd B."/>
            <person name="Jarett J.K."/>
            <person name="Geller-Mcgrath D.E."/>
            <person name="Sieber C.M.K."/>
            <person name="Emerson J.B."/>
            <person name="Anantharaman K."/>
            <person name="Thomas B.C."/>
            <person name="Malmstrom R."/>
            <person name="Stieglmeier M."/>
            <person name="Klingl A."/>
            <person name="Woyke T."/>
            <person name="Ryan C.M."/>
            <person name="Banfield J.F."/>
        </authorList>
    </citation>
    <scope>NUCLEOTIDE SEQUENCE [LARGE SCALE GENOMIC DNA]</scope>
</reference>